<dbReference type="Pfam" id="PF01750">
    <property type="entry name" value="HycI"/>
    <property type="match status" value="1"/>
</dbReference>
<dbReference type="GO" id="GO:0016485">
    <property type="term" value="P:protein processing"/>
    <property type="evidence" value="ECO:0007669"/>
    <property type="project" value="TreeGrafter"/>
</dbReference>
<dbReference type="GO" id="GO:0008047">
    <property type="term" value="F:enzyme activator activity"/>
    <property type="evidence" value="ECO:0007669"/>
    <property type="project" value="InterPro"/>
</dbReference>
<dbReference type="Proteomes" id="UP000779900">
    <property type="component" value="Unassembled WGS sequence"/>
</dbReference>
<dbReference type="EMBL" id="VGIR01000011">
    <property type="protein sequence ID" value="MBM3330822.1"/>
    <property type="molecule type" value="Genomic_DNA"/>
</dbReference>
<dbReference type="Gene3D" id="3.40.50.1450">
    <property type="entry name" value="HybD-like"/>
    <property type="match status" value="1"/>
</dbReference>
<dbReference type="SUPFAM" id="SSF53163">
    <property type="entry name" value="HybD-like"/>
    <property type="match status" value="2"/>
</dbReference>
<name>A0A938BSQ8_UNCW3</name>
<dbReference type="PANTHER" id="PTHR30302:SF4">
    <property type="entry name" value="HYDROGENASE 3 MATURATION PROTEASE"/>
    <property type="match status" value="1"/>
</dbReference>
<dbReference type="InterPro" id="IPR000671">
    <property type="entry name" value="Peptidase_A31"/>
</dbReference>
<dbReference type="NCBIfam" id="TIGR00072">
    <property type="entry name" value="hydrog_prot"/>
    <property type="match status" value="1"/>
</dbReference>
<evidence type="ECO:0000313" key="1">
    <source>
        <dbReference type="EMBL" id="MBM3330822.1"/>
    </source>
</evidence>
<dbReference type="InterPro" id="IPR004420">
    <property type="entry name" value="Pept_A31_hyd_mat_HycI"/>
</dbReference>
<evidence type="ECO:0000313" key="2">
    <source>
        <dbReference type="Proteomes" id="UP000779900"/>
    </source>
</evidence>
<protein>
    <submittedName>
        <fullName evidence="1">Hydrogenase 3 maturation endopeptidase HyCI</fullName>
    </submittedName>
</protein>
<accession>A0A938BSQ8</accession>
<comment type="caution">
    <text evidence="1">The sequence shown here is derived from an EMBL/GenBank/DDBJ whole genome shotgun (WGS) entry which is preliminary data.</text>
</comment>
<dbReference type="AlphaFoldDB" id="A0A938BSQ8"/>
<proteinExistence type="predicted"/>
<dbReference type="CDD" id="cd06067">
    <property type="entry name" value="H2MP_MemB-H2evol"/>
    <property type="match status" value="1"/>
</dbReference>
<dbReference type="GO" id="GO:0004175">
    <property type="term" value="F:endopeptidase activity"/>
    <property type="evidence" value="ECO:0007669"/>
    <property type="project" value="TreeGrafter"/>
</dbReference>
<gene>
    <name evidence="1" type="ORF">FJY68_03090</name>
</gene>
<reference evidence="1" key="1">
    <citation type="submission" date="2019-03" db="EMBL/GenBank/DDBJ databases">
        <title>Lake Tanganyika Metagenome-Assembled Genomes (MAGs).</title>
        <authorList>
            <person name="Tran P."/>
        </authorList>
    </citation>
    <scope>NUCLEOTIDE SEQUENCE</scope>
    <source>
        <strain evidence="1">K_DeepCast_150m_m2_040</strain>
    </source>
</reference>
<sequence>MAFQLRARSETVAEEASQLVILGVGNRLRGDDAVGCLVCDELRKDRIPGSEDSWGPVPDTRILDSSNSRSLLDGDRPLPVGVFLLDCGNTPENYLQPIADRKPSRILVVDCCDFGAEPGEFRLFTRPEIEQLSYGLMSTHTLPLTLTIEMLSLETRAAIELLGVQPERIDFGADLSAPVRSALPAVVEFVQQWARRPWPGA</sequence>
<organism evidence="1 2">
    <name type="scientific">candidate division WOR-3 bacterium</name>
    <dbReference type="NCBI Taxonomy" id="2052148"/>
    <lineage>
        <taxon>Bacteria</taxon>
        <taxon>Bacteria division WOR-3</taxon>
    </lineage>
</organism>
<dbReference type="PANTHER" id="PTHR30302">
    <property type="entry name" value="HYDROGENASE 1 MATURATION PROTEASE"/>
    <property type="match status" value="1"/>
</dbReference>
<dbReference type="InterPro" id="IPR023430">
    <property type="entry name" value="Pept_HybD-like_dom_sf"/>
</dbReference>